<dbReference type="EMBL" id="MU855561">
    <property type="protein sequence ID" value="KAK3901698.1"/>
    <property type="molecule type" value="Genomic_DNA"/>
</dbReference>
<dbReference type="PANTHER" id="PTHR39603:SF1">
    <property type="entry name" value="CYANOVIRIN-N DOMAIN-CONTAINING PROTEIN"/>
    <property type="match status" value="1"/>
</dbReference>
<dbReference type="PANTHER" id="PTHR39603">
    <property type="entry name" value="CYANOVIRIN-N DOMAIN-CONTAINING PROTEIN"/>
    <property type="match status" value="1"/>
</dbReference>
<gene>
    <name evidence="2" type="ORF">C8A05DRAFT_34614</name>
</gene>
<dbReference type="Proteomes" id="UP001303889">
    <property type="component" value="Unassembled WGS sequence"/>
</dbReference>
<reference evidence="2" key="1">
    <citation type="journal article" date="2023" name="Mol. Phylogenet. Evol.">
        <title>Genome-scale phylogeny and comparative genomics of the fungal order Sordariales.</title>
        <authorList>
            <person name="Hensen N."/>
            <person name="Bonometti L."/>
            <person name="Westerberg I."/>
            <person name="Brannstrom I.O."/>
            <person name="Guillou S."/>
            <person name="Cros-Aarteil S."/>
            <person name="Calhoun S."/>
            <person name="Haridas S."/>
            <person name="Kuo A."/>
            <person name="Mondo S."/>
            <person name="Pangilinan J."/>
            <person name="Riley R."/>
            <person name="LaButti K."/>
            <person name="Andreopoulos B."/>
            <person name="Lipzen A."/>
            <person name="Chen C."/>
            <person name="Yan M."/>
            <person name="Daum C."/>
            <person name="Ng V."/>
            <person name="Clum A."/>
            <person name="Steindorff A."/>
            <person name="Ohm R.A."/>
            <person name="Martin F."/>
            <person name="Silar P."/>
            <person name="Natvig D.O."/>
            <person name="Lalanne C."/>
            <person name="Gautier V."/>
            <person name="Ament-Velasquez S.L."/>
            <person name="Kruys A."/>
            <person name="Hutchinson M.I."/>
            <person name="Powell A.J."/>
            <person name="Barry K."/>
            <person name="Miller A.N."/>
            <person name="Grigoriev I.V."/>
            <person name="Debuchy R."/>
            <person name="Gladieux P."/>
            <person name="Hiltunen Thoren M."/>
            <person name="Johannesson H."/>
        </authorList>
    </citation>
    <scope>NUCLEOTIDE SEQUENCE</scope>
    <source>
        <strain evidence="2">CBS 103.79</strain>
    </source>
</reference>
<keyword evidence="1" id="KW-0732">Signal</keyword>
<proteinExistence type="predicted"/>
<organism evidence="2 3">
    <name type="scientific">Staphylotrichum tortipilum</name>
    <dbReference type="NCBI Taxonomy" id="2831512"/>
    <lineage>
        <taxon>Eukaryota</taxon>
        <taxon>Fungi</taxon>
        <taxon>Dikarya</taxon>
        <taxon>Ascomycota</taxon>
        <taxon>Pezizomycotina</taxon>
        <taxon>Sordariomycetes</taxon>
        <taxon>Sordariomycetidae</taxon>
        <taxon>Sordariales</taxon>
        <taxon>Chaetomiaceae</taxon>
        <taxon>Staphylotrichum</taxon>
    </lineage>
</organism>
<evidence type="ECO:0000313" key="2">
    <source>
        <dbReference type="EMBL" id="KAK3901698.1"/>
    </source>
</evidence>
<keyword evidence="3" id="KW-1185">Reference proteome</keyword>
<feature type="chain" id="PRO_5043031533" evidence="1">
    <location>
        <begin position="20"/>
        <end position="182"/>
    </location>
</feature>
<sequence length="182" mass="19056">MATFKFLISFLLGLASVKAATAAAAPKVYPEVIPGPGLPSLAELNLTSAQLYEMGPPDAASVALANALAKRRPAYPLQCGRYDFEYANVDDIVACFHFIQNLGTTSCVAPGGQGQFVTMCTAGAAQVVAWSYNYQTVSSYCSDVALGLLSVIDRCTRADHTCAGSNAANGNGDFVVYADLKP</sequence>
<feature type="signal peptide" evidence="1">
    <location>
        <begin position="1"/>
        <end position="19"/>
    </location>
</feature>
<evidence type="ECO:0000313" key="3">
    <source>
        <dbReference type="Proteomes" id="UP001303889"/>
    </source>
</evidence>
<dbReference type="AlphaFoldDB" id="A0AAN6RT94"/>
<protein>
    <submittedName>
        <fullName evidence="2">Uncharacterized protein</fullName>
    </submittedName>
</protein>
<accession>A0AAN6RT94</accession>
<comment type="caution">
    <text evidence="2">The sequence shown here is derived from an EMBL/GenBank/DDBJ whole genome shotgun (WGS) entry which is preliminary data.</text>
</comment>
<reference evidence="2" key="2">
    <citation type="submission" date="2023-05" db="EMBL/GenBank/DDBJ databases">
        <authorList>
            <consortium name="Lawrence Berkeley National Laboratory"/>
            <person name="Steindorff A."/>
            <person name="Hensen N."/>
            <person name="Bonometti L."/>
            <person name="Westerberg I."/>
            <person name="Brannstrom I.O."/>
            <person name="Guillou S."/>
            <person name="Cros-Aarteil S."/>
            <person name="Calhoun S."/>
            <person name="Haridas S."/>
            <person name="Kuo A."/>
            <person name="Mondo S."/>
            <person name="Pangilinan J."/>
            <person name="Riley R."/>
            <person name="Labutti K."/>
            <person name="Andreopoulos B."/>
            <person name="Lipzen A."/>
            <person name="Chen C."/>
            <person name="Yanf M."/>
            <person name="Daum C."/>
            <person name="Ng V."/>
            <person name="Clum A."/>
            <person name="Ohm R."/>
            <person name="Martin F."/>
            <person name="Silar P."/>
            <person name="Natvig D."/>
            <person name="Lalanne C."/>
            <person name="Gautier V."/>
            <person name="Ament-Velasquez S.L."/>
            <person name="Kruys A."/>
            <person name="Hutchinson M.I."/>
            <person name="Powell A.J."/>
            <person name="Barry K."/>
            <person name="Miller A.N."/>
            <person name="Grigoriev I.V."/>
            <person name="Debuchy R."/>
            <person name="Gladieux P."/>
            <person name="Thoren M.H."/>
            <person name="Johannesson H."/>
        </authorList>
    </citation>
    <scope>NUCLEOTIDE SEQUENCE</scope>
    <source>
        <strain evidence="2">CBS 103.79</strain>
    </source>
</reference>
<evidence type="ECO:0000256" key="1">
    <source>
        <dbReference type="SAM" id="SignalP"/>
    </source>
</evidence>
<name>A0AAN6RT94_9PEZI</name>